<dbReference type="Proteomes" id="UP001283361">
    <property type="component" value="Unassembled WGS sequence"/>
</dbReference>
<evidence type="ECO:0000313" key="2">
    <source>
        <dbReference type="EMBL" id="KAK3732748.1"/>
    </source>
</evidence>
<feature type="region of interest" description="Disordered" evidence="1">
    <location>
        <begin position="94"/>
        <end position="140"/>
    </location>
</feature>
<feature type="compositionally biased region" description="Basic and acidic residues" evidence="1">
    <location>
        <begin position="94"/>
        <end position="123"/>
    </location>
</feature>
<comment type="caution">
    <text evidence="2">The sequence shown here is derived from an EMBL/GenBank/DDBJ whole genome shotgun (WGS) entry which is preliminary data.</text>
</comment>
<accession>A0AAE0Y512</accession>
<dbReference type="AlphaFoldDB" id="A0AAE0Y512"/>
<keyword evidence="3" id="KW-1185">Reference proteome</keyword>
<dbReference type="EMBL" id="JAWDGP010006941">
    <property type="protein sequence ID" value="KAK3732748.1"/>
    <property type="molecule type" value="Genomic_DNA"/>
</dbReference>
<protein>
    <submittedName>
        <fullName evidence="2">Uncharacterized protein</fullName>
    </submittedName>
</protein>
<evidence type="ECO:0000313" key="3">
    <source>
        <dbReference type="Proteomes" id="UP001283361"/>
    </source>
</evidence>
<name>A0AAE0Y512_9GAST</name>
<proteinExistence type="predicted"/>
<evidence type="ECO:0000256" key="1">
    <source>
        <dbReference type="SAM" id="MobiDB-lite"/>
    </source>
</evidence>
<sequence length="140" mass="15785">MAEYYTKLCSGLHDGIDKKASGSIRLTETMGGGPISARQEMELNLQLNLIESLFTIDNRVKDTHSPLPLRPLAPLYPLPPLTHTHPVNVYARDEPLQISLRPDRGSREGHSEKVRREHPDKLDFLLAPPRDVPDFFTPNP</sequence>
<gene>
    <name evidence="2" type="ORF">RRG08_005912</name>
</gene>
<reference evidence="2" key="1">
    <citation type="journal article" date="2023" name="G3 (Bethesda)">
        <title>A reference genome for the long-term kleptoplast-retaining sea slug Elysia crispata morphotype clarki.</title>
        <authorList>
            <person name="Eastman K.E."/>
            <person name="Pendleton A.L."/>
            <person name="Shaikh M.A."/>
            <person name="Suttiyut T."/>
            <person name="Ogas R."/>
            <person name="Tomko P."/>
            <person name="Gavelis G."/>
            <person name="Widhalm J.R."/>
            <person name="Wisecaver J.H."/>
        </authorList>
    </citation>
    <scope>NUCLEOTIDE SEQUENCE</scope>
    <source>
        <strain evidence="2">ECLA1</strain>
    </source>
</reference>
<organism evidence="2 3">
    <name type="scientific">Elysia crispata</name>
    <name type="common">lettuce slug</name>
    <dbReference type="NCBI Taxonomy" id="231223"/>
    <lineage>
        <taxon>Eukaryota</taxon>
        <taxon>Metazoa</taxon>
        <taxon>Spiralia</taxon>
        <taxon>Lophotrochozoa</taxon>
        <taxon>Mollusca</taxon>
        <taxon>Gastropoda</taxon>
        <taxon>Heterobranchia</taxon>
        <taxon>Euthyneura</taxon>
        <taxon>Panpulmonata</taxon>
        <taxon>Sacoglossa</taxon>
        <taxon>Placobranchoidea</taxon>
        <taxon>Plakobranchidae</taxon>
        <taxon>Elysia</taxon>
    </lineage>
</organism>